<dbReference type="AlphaFoldDB" id="A0A8X8W831"/>
<organism evidence="3">
    <name type="scientific">Salvia splendens</name>
    <name type="common">Scarlet sage</name>
    <dbReference type="NCBI Taxonomy" id="180675"/>
    <lineage>
        <taxon>Eukaryota</taxon>
        <taxon>Viridiplantae</taxon>
        <taxon>Streptophyta</taxon>
        <taxon>Embryophyta</taxon>
        <taxon>Tracheophyta</taxon>
        <taxon>Spermatophyta</taxon>
        <taxon>Magnoliopsida</taxon>
        <taxon>eudicotyledons</taxon>
        <taxon>Gunneridae</taxon>
        <taxon>Pentapetalae</taxon>
        <taxon>asterids</taxon>
        <taxon>lamiids</taxon>
        <taxon>Lamiales</taxon>
        <taxon>Lamiaceae</taxon>
        <taxon>Nepetoideae</taxon>
        <taxon>Mentheae</taxon>
        <taxon>Salviinae</taxon>
        <taxon>Salvia</taxon>
        <taxon>Salvia subgen. Calosphace</taxon>
        <taxon>core Calosphace</taxon>
    </lineage>
</organism>
<reference evidence="3" key="2">
    <citation type="submission" date="2020-08" db="EMBL/GenBank/DDBJ databases">
        <title>Plant Genome Project.</title>
        <authorList>
            <person name="Zhang R.-G."/>
        </authorList>
    </citation>
    <scope>NUCLEOTIDE SEQUENCE</scope>
    <source>
        <strain evidence="3">Huo1</strain>
        <tissue evidence="3">Leaf</tissue>
    </source>
</reference>
<dbReference type="PROSITE" id="PS50222">
    <property type="entry name" value="EF_HAND_2"/>
    <property type="match status" value="1"/>
</dbReference>
<gene>
    <name evidence="3" type="ORF">SASPL_151485</name>
</gene>
<evidence type="ECO:0000313" key="3">
    <source>
        <dbReference type="EMBL" id="KAG6390008.1"/>
    </source>
</evidence>
<accession>A0A8X8W831</accession>
<dbReference type="InterPro" id="IPR018247">
    <property type="entry name" value="EF_Hand_1_Ca_BS"/>
</dbReference>
<keyword evidence="4" id="KW-1185">Reference proteome</keyword>
<dbReference type="Gene3D" id="1.10.238.10">
    <property type="entry name" value="EF-hand"/>
    <property type="match status" value="1"/>
</dbReference>
<reference evidence="3" key="1">
    <citation type="submission" date="2018-01" db="EMBL/GenBank/DDBJ databases">
        <authorList>
            <person name="Mao J.F."/>
        </authorList>
    </citation>
    <scope>NUCLEOTIDE SEQUENCE</scope>
    <source>
        <strain evidence="3">Huo1</strain>
        <tissue evidence="3">Leaf</tissue>
    </source>
</reference>
<evidence type="ECO:0000313" key="4">
    <source>
        <dbReference type="Proteomes" id="UP000298416"/>
    </source>
</evidence>
<dbReference type="Proteomes" id="UP000298416">
    <property type="component" value="Unassembled WGS sequence"/>
</dbReference>
<name>A0A8X8W831_SALSN</name>
<proteinExistence type="predicted"/>
<protein>
    <recommendedName>
        <fullName evidence="2">EF-hand domain-containing protein</fullName>
    </recommendedName>
</protein>
<dbReference type="PROSITE" id="PS00018">
    <property type="entry name" value="EF_HAND_1"/>
    <property type="match status" value="1"/>
</dbReference>
<evidence type="ECO:0000256" key="1">
    <source>
        <dbReference type="ARBA" id="ARBA00022837"/>
    </source>
</evidence>
<sequence length="191" mass="21358">MITFISLILSHLFHHPRPDFSQKSGRGPTTKSVAARITGNDVGVVMRRLRLPHHEPFSQDSVENIEGIFEGAEPVLEEVREAFRTFDENDDGFVDAEELEKDSDAVNSNSDVFNGNSCPSDCESGVSGAENKIGNSICLLVRWRARVQPQVFQVNGNVKQPAGKYIEQLVNYNMLTEKCVEHALTWSILRI</sequence>
<dbReference type="GO" id="GO:0005509">
    <property type="term" value="F:calcium ion binding"/>
    <property type="evidence" value="ECO:0007669"/>
    <property type="project" value="InterPro"/>
</dbReference>
<feature type="domain" description="EF-hand" evidence="2">
    <location>
        <begin position="74"/>
        <end position="109"/>
    </location>
</feature>
<dbReference type="SUPFAM" id="SSF47473">
    <property type="entry name" value="EF-hand"/>
    <property type="match status" value="1"/>
</dbReference>
<evidence type="ECO:0000259" key="2">
    <source>
        <dbReference type="PROSITE" id="PS50222"/>
    </source>
</evidence>
<dbReference type="InterPro" id="IPR002048">
    <property type="entry name" value="EF_hand_dom"/>
</dbReference>
<dbReference type="EMBL" id="PNBA02000020">
    <property type="protein sequence ID" value="KAG6390008.1"/>
    <property type="molecule type" value="Genomic_DNA"/>
</dbReference>
<dbReference type="InterPro" id="IPR011992">
    <property type="entry name" value="EF-hand-dom_pair"/>
</dbReference>
<comment type="caution">
    <text evidence="3">The sequence shown here is derived from an EMBL/GenBank/DDBJ whole genome shotgun (WGS) entry which is preliminary data.</text>
</comment>
<keyword evidence="1" id="KW-0106">Calcium</keyword>